<dbReference type="Proteomes" id="UP001529510">
    <property type="component" value="Unassembled WGS sequence"/>
</dbReference>
<sequence>KKPEDIVISYLVFIKLHSQDQDYRSLVTNIPVLTNKGFLCPAEQKIHFSKEYNNIHLPSVLP</sequence>
<comment type="caution">
    <text evidence="1">The sequence shown here is derived from an EMBL/GenBank/DDBJ whole genome shotgun (WGS) entry which is preliminary data.</text>
</comment>
<evidence type="ECO:0000313" key="1">
    <source>
        <dbReference type="EMBL" id="KAL0180181.1"/>
    </source>
</evidence>
<dbReference type="AlphaFoldDB" id="A0ABD0Q5R6"/>
<reference evidence="1 2" key="1">
    <citation type="submission" date="2024-05" db="EMBL/GenBank/DDBJ databases">
        <title>Genome sequencing and assembly of Indian major carp, Cirrhinus mrigala (Hamilton, 1822).</title>
        <authorList>
            <person name="Mohindra V."/>
            <person name="Chowdhury L.M."/>
            <person name="Lal K."/>
            <person name="Jena J.K."/>
        </authorList>
    </citation>
    <scope>NUCLEOTIDE SEQUENCE [LARGE SCALE GENOMIC DNA]</scope>
    <source>
        <strain evidence="1">CM1030</strain>
        <tissue evidence="1">Blood</tissue>
    </source>
</reference>
<accession>A0ABD0Q5R6</accession>
<protein>
    <submittedName>
        <fullName evidence="1">Uncharacterized protein</fullName>
    </submittedName>
</protein>
<feature type="non-terminal residue" evidence="1">
    <location>
        <position position="1"/>
    </location>
</feature>
<dbReference type="EMBL" id="JAMKFB020000012">
    <property type="protein sequence ID" value="KAL0180181.1"/>
    <property type="molecule type" value="Genomic_DNA"/>
</dbReference>
<proteinExistence type="predicted"/>
<organism evidence="1 2">
    <name type="scientific">Cirrhinus mrigala</name>
    <name type="common">Mrigala</name>
    <dbReference type="NCBI Taxonomy" id="683832"/>
    <lineage>
        <taxon>Eukaryota</taxon>
        <taxon>Metazoa</taxon>
        <taxon>Chordata</taxon>
        <taxon>Craniata</taxon>
        <taxon>Vertebrata</taxon>
        <taxon>Euteleostomi</taxon>
        <taxon>Actinopterygii</taxon>
        <taxon>Neopterygii</taxon>
        <taxon>Teleostei</taxon>
        <taxon>Ostariophysi</taxon>
        <taxon>Cypriniformes</taxon>
        <taxon>Cyprinidae</taxon>
        <taxon>Labeoninae</taxon>
        <taxon>Labeonini</taxon>
        <taxon>Cirrhinus</taxon>
    </lineage>
</organism>
<evidence type="ECO:0000313" key="2">
    <source>
        <dbReference type="Proteomes" id="UP001529510"/>
    </source>
</evidence>
<feature type="non-terminal residue" evidence="1">
    <location>
        <position position="62"/>
    </location>
</feature>
<keyword evidence="2" id="KW-1185">Reference proteome</keyword>
<gene>
    <name evidence="1" type="ORF">M9458_025623</name>
</gene>
<name>A0ABD0Q5R6_CIRMR</name>